<evidence type="ECO:0000256" key="1">
    <source>
        <dbReference type="SAM" id="MobiDB-lite"/>
    </source>
</evidence>
<feature type="compositionally biased region" description="Basic and acidic residues" evidence="1">
    <location>
        <begin position="717"/>
        <end position="726"/>
    </location>
</feature>
<feature type="compositionally biased region" description="Low complexity" evidence="1">
    <location>
        <begin position="382"/>
        <end position="392"/>
    </location>
</feature>
<comment type="caution">
    <text evidence="3">The sequence shown here is derived from an EMBL/GenBank/DDBJ whole genome shotgun (WGS) entry which is preliminary data.</text>
</comment>
<evidence type="ECO:0000313" key="4">
    <source>
        <dbReference type="Proteomes" id="UP000230002"/>
    </source>
</evidence>
<evidence type="ECO:0000313" key="3">
    <source>
        <dbReference type="EMBL" id="PIL32490.1"/>
    </source>
</evidence>
<dbReference type="EMBL" id="AYKW01000010">
    <property type="protein sequence ID" value="PIL32490.1"/>
    <property type="molecule type" value="Genomic_DNA"/>
</dbReference>
<gene>
    <name evidence="3" type="ORF">GSI_05193</name>
</gene>
<dbReference type="OrthoDB" id="2749836at2759"/>
<dbReference type="InterPro" id="IPR040976">
    <property type="entry name" value="Pkinase_fungal"/>
</dbReference>
<proteinExistence type="predicted"/>
<sequence length="837" mass="93273">MNHIIHFAFDEFRRRFFGSSSRTSRSSRRSSNAFKTLKNADNMSVNELSDVFIDAVDTHDLIPGSTMACHTRNTEATSEDVRHKSNVAIFPRASRRGLDPLSWTDQTVPVVFAQPAIGADPFDPTEPEYPQDEIQDMQEISLKQISTAAELLFAAQHRVAVFMLFVIGRRFRFVRWDRAGLIVTPAIDYYDEQVLLSEALGLLSRLDAVGLGFDPSATRVLPGTAEFLQMDYAARKNPTDVNHDERDLGDLEGAHIEGPITFEYVRSLFSASLATDWPRYRLEISSGTATRYYLVGKPNFLAEGVAGRGTRGYVAFDPHTGRFLWLKDVWRMSHVVAKKEGDIIHRLNVAGVDGVPTLVCHGDVLDQVTLTSDWSCTPSLPTASRASASSSSDHSKTLSQDYGVYDPPAPGPLGQHTHYRIAVEEVCLPLYNFVNGKQLVSLVLDALRTHYEVATNPQTHLLHCDISGGNIMIYPKIKHNPADGRASLAWTGILSDWELSKSMDDQKVLPKATQAHRLGTYQFMSINLLQEPARPVQIPDELESFFHVLVYHAVRHLRSTCERPSWWITDYFYRYDGPQRLCACGLKSTTIERNGRLETQSPPGPLLFSSPLDDLLFEVLQSLKALYKVRDHDRQQALTPPPAPPPAIAPTGMTAAQRRILDTIYHIDEKILAQLDAERAAQSLVDRGPTAEERELAAKLADHAWMLAHLERFLEDPRWPDDDRIPRAPLRRPPPPASSPSGDPQPNAHAPSRSESNASANPGAEVAGTGKRRRQEEPLSGLNGDQDRAAKRQRTTKPKPKPKPVRKAQAPARPSTHAMRTRSQARRERAAAGGLAR</sequence>
<protein>
    <recommendedName>
        <fullName evidence="2">Fungal-type protein kinase domain-containing protein</fullName>
    </recommendedName>
</protein>
<organism evidence="3 4">
    <name type="scientific">Ganoderma sinense ZZ0214-1</name>
    <dbReference type="NCBI Taxonomy" id="1077348"/>
    <lineage>
        <taxon>Eukaryota</taxon>
        <taxon>Fungi</taxon>
        <taxon>Dikarya</taxon>
        <taxon>Basidiomycota</taxon>
        <taxon>Agaricomycotina</taxon>
        <taxon>Agaricomycetes</taxon>
        <taxon>Polyporales</taxon>
        <taxon>Polyporaceae</taxon>
        <taxon>Ganoderma</taxon>
    </lineage>
</organism>
<evidence type="ECO:0000259" key="2">
    <source>
        <dbReference type="Pfam" id="PF17667"/>
    </source>
</evidence>
<dbReference type="PANTHER" id="PTHR38248">
    <property type="entry name" value="FUNK1 6"/>
    <property type="match status" value="1"/>
</dbReference>
<feature type="region of interest" description="Disordered" evidence="1">
    <location>
        <begin position="717"/>
        <end position="837"/>
    </location>
</feature>
<feature type="region of interest" description="Disordered" evidence="1">
    <location>
        <begin position="382"/>
        <end position="409"/>
    </location>
</feature>
<feature type="domain" description="Fungal-type protein kinase" evidence="2">
    <location>
        <begin position="139"/>
        <end position="551"/>
    </location>
</feature>
<dbReference type="PANTHER" id="PTHR38248:SF2">
    <property type="entry name" value="FUNK1 11"/>
    <property type="match status" value="1"/>
</dbReference>
<dbReference type="Proteomes" id="UP000230002">
    <property type="component" value="Unassembled WGS sequence"/>
</dbReference>
<keyword evidence="4" id="KW-1185">Reference proteome</keyword>
<dbReference type="SUPFAM" id="SSF56112">
    <property type="entry name" value="Protein kinase-like (PK-like)"/>
    <property type="match status" value="1"/>
</dbReference>
<accession>A0A2G8SFE6</accession>
<dbReference type="InterPro" id="IPR011009">
    <property type="entry name" value="Kinase-like_dom_sf"/>
</dbReference>
<name>A0A2G8SFE6_9APHY</name>
<dbReference type="Gene3D" id="1.10.510.10">
    <property type="entry name" value="Transferase(Phosphotransferase) domain 1"/>
    <property type="match status" value="1"/>
</dbReference>
<dbReference type="Pfam" id="PF17667">
    <property type="entry name" value="Pkinase_fungal"/>
    <property type="match status" value="1"/>
</dbReference>
<reference evidence="3 4" key="1">
    <citation type="journal article" date="2015" name="Sci. Rep.">
        <title>Chromosome-level genome map provides insights into diverse defense mechanisms in the medicinal fungus Ganoderma sinense.</title>
        <authorList>
            <person name="Zhu Y."/>
            <person name="Xu J."/>
            <person name="Sun C."/>
            <person name="Zhou S."/>
            <person name="Xu H."/>
            <person name="Nelson D.R."/>
            <person name="Qian J."/>
            <person name="Song J."/>
            <person name="Luo H."/>
            <person name="Xiang L."/>
            <person name="Li Y."/>
            <person name="Xu Z."/>
            <person name="Ji A."/>
            <person name="Wang L."/>
            <person name="Lu S."/>
            <person name="Hayward A."/>
            <person name="Sun W."/>
            <person name="Li X."/>
            <person name="Schwartz D.C."/>
            <person name="Wang Y."/>
            <person name="Chen S."/>
        </authorList>
    </citation>
    <scope>NUCLEOTIDE SEQUENCE [LARGE SCALE GENOMIC DNA]</scope>
    <source>
        <strain evidence="3 4">ZZ0214-1</strain>
    </source>
</reference>
<dbReference type="AlphaFoldDB" id="A0A2G8SFE6"/>
<feature type="compositionally biased region" description="Basic residues" evidence="1">
    <location>
        <begin position="791"/>
        <end position="806"/>
    </location>
</feature>